<comment type="caution">
    <text evidence="3">The sequence shown here is derived from an EMBL/GenBank/DDBJ whole genome shotgun (WGS) entry which is preliminary data.</text>
</comment>
<name>A0A2W5R0J9_ANCNO</name>
<dbReference type="Pfam" id="PF00563">
    <property type="entry name" value="EAL"/>
    <property type="match status" value="1"/>
</dbReference>
<feature type="transmembrane region" description="Helical" evidence="1">
    <location>
        <begin position="44"/>
        <end position="64"/>
    </location>
</feature>
<dbReference type="InterPro" id="IPR035919">
    <property type="entry name" value="EAL_sf"/>
</dbReference>
<dbReference type="PANTHER" id="PTHR33121">
    <property type="entry name" value="CYCLIC DI-GMP PHOSPHODIESTERASE PDEF"/>
    <property type="match status" value="1"/>
</dbReference>
<organism evidence="3 4">
    <name type="scientific">Ancylobacter novellus</name>
    <name type="common">Thiobacillus novellus</name>
    <dbReference type="NCBI Taxonomy" id="921"/>
    <lineage>
        <taxon>Bacteria</taxon>
        <taxon>Pseudomonadati</taxon>
        <taxon>Pseudomonadota</taxon>
        <taxon>Alphaproteobacteria</taxon>
        <taxon>Hyphomicrobiales</taxon>
        <taxon>Xanthobacteraceae</taxon>
        <taxon>Ancylobacter</taxon>
    </lineage>
</organism>
<evidence type="ECO:0000259" key="2">
    <source>
        <dbReference type="PROSITE" id="PS50883"/>
    </source>
</evidence>
<dbReference type="InterPro" id="IPR050706">
    <property type="entry name" value="Cyclic-di-GMP_PDE-like"/>
</dbReference>
<keyword evidence="1" id="KW-0472">Membrane</keyword>
<reference evidence="3 4" key="1">
    <citation type="submission" date="2017-08" db="EMBL/GenBank/DDBJ databases">
        <title>Infants hospitalized years apart are colonized by the same room-sourced microbial strains.</title>
        <authorList>
            <person name="Brooks B."/>
            <person name="Olm M.R."/>
            <person name="Firek B.A."/>
            <person name="Baker R."/>
            <person name="Thomas B.C."/>
            <person name="Morowitz M.J."/>
            <person name="Banfield J.F."/>
        </authorList>
    </citation>
    <scope>NUCLEOTIDE SEQUENCE [LARGE SCALE GENOMIC DNA]</scope>
    <source>
        <strain evidence="3">S2_005_001_R2_27</strain>
    </source>
</reference>
<feature type="transmembrane region" description="Helical" evidence="1">
    <location>
        <begin position="16"/>
        <end position="37"/>
    </location>
</feature>
<gene>
    <name evidence="3" type="ORF">DI549_16530</name>
</gene>
<dbReference type="Gene3D" id="3.20.20.450">
    <property type="entry name" value="EAL domain"/>
    <property type="match status" value="1"/>
</dbReference>
<dbReference type="CDD" id="cd01948">
    <property type="entry name" value="EAL"/>
    <property type="match status" value="1"/>
</dbReference>
<dbReference type="InterPro" id="IPR001633">
    <property type="entry name" value="EAL_dom"/>
</dbReference>
<dbReference type="AlphaFoldDB" id="A0A2W5R0J9"/>
<accession>A0A2W5R0J9</accession>
<keyword evidence="1" id="KW-0812">Transmembrane</keyword>
<protein>
    <submittedName>
        <fullName evidence="3">EAL domain-containing protein</fullName>
    </submittedName>
</protein>
<dbReference type="SUPFAM" id="SSF141868">
    <property type="entry name" value="EAL domain-like"/>
    <property type="match status" value="1"/>
</dbReference>
<dbReference type="GO" id="GO:0071111">
    <property type="term" value="F:cyclic-guanylate-specific phosphodiesterase activity"/>
    <property type="evidence" value="ECO:0007669"/>
    <property type="project" value="InterPro"/>
</dbReference>
<feature type="domain" description="EAL" evidence="2">
    <location>
        <begin position="81"/>
        <end position="335"/>
    </location>
</feature>
<dbReference type="EMBL" id="QFQD01000059">
    <property type="protein sequence ID" value="PZQ80655.1"/>
    <property type="molecule type" value="Genomic_DNA"/>
</dbReference>
<evidence type="ECO:0000256" key="1">
    <source>
        <dbReference type="SAM" id="Phobius"/>
    </source>
</evidence>
<evidence type="ECO:0000313" key="4">
    <source>
        <dbReference type="Proteomes" id="UP000248887"/>
    </source>
</evidence>
<evidence type="ECO:0000313" key="3">
    <source>
        <dbReference type="EMBL" id="PZQ80655.1"/>
    </source>
</evidence>
<dbReference type="PROSITE" id="PS50883">
    <property type="entry name" value="EAL"/>
    <property type="match status" value="1"/>
</dbReference>
<sequence>MRHFLSPEPVGQLQRIRLTTLTIATIGIGFIGAKLGFHREVVPLLITALVAIIIVMVTDISGYLGRVADKNAHTPPVAADLLPLISKISEGLERGEFSVHFQPQVDLSTNRTVGMEALARWNDPEKGMISPGIFIPAAEASGMIVPLGSWVLESACKQGVRWNSTALAGIDISVNVSPVQFKTPGFVETVQDILRRTGFPPERLILELTESAMVRRGEKGFQALWALHELGLQISIDDFGTGYSCLAYLRDLPVNYLKIDQSFVQRLPNRESDVVIARSIVGLGRGLGLTIVAEGVETIEQADFLKGIWCDKAQGYLYSPPLDADGALAWVIGASADSRPLTKLS</sequence>
<dbReference type="Proteomes" id="UP000248887">
    <property type="component" value="Unassembled WGS sequence"/>
</dbReference>
<dbReference type="PANTHER" id="PTHR33121:SF70">
    <property type="entry name" value="SIGNALING PROTEIN YKOW"/>
    <property type="match status" value="1"/>
</dbReference>
<dbReference type="SMART" id="SM00052">
    <property type="entry name" value="EAL"/>
    <property type="match status" value="1"/>
</dbReference>
<keyword evidence="1" id="KW-1133">Transmembrane helix</keyword>
<proteinExistence type="predicted"/>